<evidence type="ECO:0000313" key="3">
    <source>
        <dbReference type="Proteomes" id="UP000503011"/>
    </source>
</evidence>
<sequence length="144" mass="16359">MDAMSEPTQAPHMSNRAIEDAAVAYLLEWEAARGRPSRDTHNTGAAADVANAHRTIEVKAYGGLARGQDLWLEPSQYTEGRDNPNFWLYVVENIRQGDPARFRLLEIDGETLRVMLVRAVERRCFTVPWPVATYDELIRDQYPA</sequence>
<reference evidence="2 3" key="1">
    <citation type="submission" date="2020-03" db="EMBL/GenBank/DDBJ databases">
        <title>Whole genome shotgun sequence of Phytohabitans suffuscus NBRC 105367.</title>
        <authorList>
            <person name="Komaki H."/>
            <person name="Tamura T."/>
        </authorList>
    </citation>
    <scope>NUCLEOTIDE SEQUENCE [LARGE SCALE GENOMIC DNA]</scope>
    <source>
        <strain evidence="2 3">NBRC 105367</strain>
    </source>
</reference>
<accession>A0A6F8YKI3</accession>
<gene>
    <name evidence="2" type="ORF">Psuf_039130</name>
</gene>
<evidence type="ECO:0000313" key="2">
    <source>
        <dbReference type="EMBL" id="BCB86600.1"/>
    </source>
</evidence>
<organism evidence="2 3">
    <name type="scientific">Phytohabitans suffuscus</name>
    <dbReference type="NCBI Taxonomy" id="624315"/>
    <lineage>
        <taxon>Bacteria</taxon>
        <taxon>Bacillati</taxon>
        <taxon>Actinomycetota</taxon>
        <taxon>Actinomycetes</taxon>
        <taxon>Micromonosporales</taxon>
        <taxon>Micromonosporaceae</taxon>
    </lineage>
</organism>
<dbReference type="AlphaFoldDB" id="A0A6F8YKI3"/>
<reference evidence="2 3" key="2">
    <citation type="submission" date="2020-03" db="EMBL/GenBank/DDBJ databases">
        <authorList>
            <person name="Ichikawa N."/>
            <person name="Kimura A."/>
            <person name="Kitahashi Y."/>
            <person name="Uohara A."/>
        </authorList>
    </citation>
    <scope>NUCLEOTIDE SEQUENCE [LARGE SCALE GENOMIC DNA]</scope>
    <source>
        <strain evidence="2 3">NBRC 105367</strain>
    </source>
</reference>
<protein>
    <recommendedName>
        <fullName evidence="1">Protein NO VEIN C-terminal domain-containing protein</fullName>
    </recommendedName>
</protein>
<dbReference type="InterPro" id="IPR024975">
    <property type="entry name" value="NOV_C"/>
</dbReference>
<keyword evidence="3" id="KW-1185">Reference proteome</keyword>
<name>A0A6F8YKI3_9ACTN</name>
<dbReference type="Proteomes" id="UP000503011">
    <property type="component" value="Chromosome"/>
</dbReference>
<dbReference type="Pfam" id="PF13020">
    <property type="entry name" value="NOV_C"/>
    <property type="match status" value="1"/>
</dbReference>
<evidence type="ECO:0000259" key="1">
    <source>
        <dbReference type="Pfam" id="PF13020"/>
    </source>
</evidence>
<dbReference type="EMBL" id="AP022871">
    <property type="protein sequence ID" value="BCB86600.1"/>
    <property type="molecule type" value="Genomic_DNA"/>
</dbReference>
<proteinExistence type="predicted"/>
<feature type="domain" description="Protein NO VEIN C-terminal" evidence="1">
    <location>
        <begin position="18"/>
        <end position="98"/>
    </location>
</feature>
<dbReference type="KEGG" id="psuu:Psuf_039130"/>